<dbReference type="Pfam" id="PF13202">
    <property type="entry name" value="EF-hand_5"/>
    <property type="match status" value="2"/>
</dbReference>
<dbReference type="InterPro" id="IPR002048">
    <property type="entry name" value="EF_hand_dom"/>
</dbReference>
<sequence>MTSTFLSLSHLCLSTWSAFRNKVNKIFKLLTMKLVLHVHFTLLLLVTCAGIHGEEDAGFCDKGDEGCVEDEERHNVWTERRGNSIAADDIIVEYLKENGVSLSRLELALLLSHLDVENDGRVDKHDLEALQNLEGEAIKIVQSVVASFDRLDQNDDGKLTKDELPASSSESEGEDDEDAGDITISQYLKVISKLDKTVSEALSPFQGLDFLSPFEVKTVIGKSVAVFLEKDVDGSGGLNLAEYLSQIDRPDNPRSKILDDTQKETIFTMIDKDGDGEISFSEFQAVIPKGPPTMPTSKDMDSIFDDADQDGDGFWSKDEFAHHLKNMVIKTGAPEPNENDISAAFRQLDVDKDGLVSKKEMHGIQKQIQNIQEDKAVQGFNEMDTDGDGVLTKDEMVTMAEFMEERSGQKVDVDMLIKMLDKNGNDVIELDELKEMVQRMVPK</sequence>
<dbReference type="Pfam" id="PF13499">
    <property type="entry name" value="EF-hand_7"/>
    <property type="match status" value="2"/>
</dbReference>
<dbReference type="PANTHER" id="PTHR10827:SF85">
    <property type="entry name" value="CALCIUM-BINDING PROTEIN"/>
    <property type="match status" value="1"/>
</dbReference>
<dbReference type="InterPro" id="IPR011992">
    <property type="entry name" value="EF-hand-dom_pair"/>
</dbReference>
<evidence type="ECO:0000259" key="4">
    <source>
        <dbReference type="PROSITE" id="PS50222"/>
    </source>
</evidence>
<name>A0A226D2Y8_FOLCA</name>
<feature type="domain" description="EF-hand" evidence="4">
    <location>
        <begin position="371"/>
        <end position="406"/>
    </location>
</feature>
<organism evidence="5 6">
    <name type="scientific">Folsomia candida</name>
    <name type="common">Springtail</name>
    <dbReference type="NCBI Taxonomy" id="158441"/>
    <lineage>
        <taxon>Eukaryota</taxon>
        <taxon>Metazoa</taxon>
        <taxon>Ecdysozoa</taxon>
        <taxon>Arthropoda</taxon>
        <taxon>Hexapoda</taxon>
        <taxon>Collembola</taxon>
        <taxon>Entomobryomorpha</taxon>
        <taxon>Isotomoidea</taxon>
        <taxon>Isotomidae</taxon>
        <taxon>Proisotominae</taxon>
        <taxon>Folsomia</taxon>
    </lineage>
</organism>
<dbReference type="PANTHER" id="PTHR10827">
    <property type="entry name" value="RETICULOCALBIN"/>
    <property type="match status" value="1"/>
</dbReference>
<dbReference type="PROSITE" id="PS00018">
    <property type="entry name" value="EF_HAND_1"/>
    <property type="match status" value="4"/>
</dbReference>
<dbReference type="CDD" id="cd00051">
    <property type="entry name" value="EFh"/>
    <property type="match status" value="2"/>
</dbReference>
<dbReference type="STRING" id="158441.A0A226D2Y8"/>
<evidence type="ECO:0000256" key="2">
    <source>
        <dbReference type="ARBA" id="ARBA00022837"/>
    </source>
</evidence>
<keyword evidence="2" id="KW-0106">Calcium</keyword>
<proteinExistence type="predicted"/>
<dbReference type="SUPFAM" id="SSF47473">
    <property type="entry name" value="EF-hand"/>
    <property type="match status" value="2"/>
</dbReference>
<dbReference type="Proteomes" id="UP000198287">
    <property type="component" value="Unassembled WGS sequence"/>
</dbReference>
<keyword evidence="1" id="KW-0677">Repeat</keyword>
<dbReference type="AlphaFoldDB" id="A0A226D2Y8"/>
<evidence type="ECO:0000256" key="1">
    <source>
        <dbReference type="ARBA" id="ARBA00022737"/>
    </source>
</evidence>
<dbReference type="SMART" id="SM00054">
    <property type="entry name" value="EFh"/>
    <property type="match status" value="7"/>
</dbReference>
<gene>
    <name evidence="5" type="ORF">Fcan01_26254</name>
</gene>
<feature type="region of interest" description="Disordered" evidence="3">
    <location>
        <begin position="156"/>
        <end position="179"/>
    </location>
</feature>
<feature type="domain" description="EF-hand" evidence="4">
    <location>
        <begin position="408"/>
        <end position="443"/>
    </location>
</feature>
<dbReference type="GO" id="GO:0005509">
    <property type="term" value="F:calcium ion binding"/>
    <property type="evidence" value="ECO:0007669"/>
    <property type="project" value="InterPro"/>
</dbReference>
<keyword evidence="6" id="KW-1185">Reference proteome</keyword>
<evidence type="ECO:0000313" key="5">
    <source>
        <dbReference type="EMBL" id="OXA39011.1"/>
    </source>
</evidence>
<feature type="domain" description="EF-hand" evidence="4">
    <location>
        <begin position="295"/>
        <end position="330"/>
    </location>
</feature>
<reference evidence="5 6" key="1">
    <citation type="submission" date="2015-12" db="EMBL/GenBank/DDBJ databases">
        <title>The genome of Folsomia candida.</title>
        <authorList>
            <person name="Faddeeva A."/>
            <person name="Derks M.F."/>
            <person name="Anvar Y."/>
            <person name="Smit S."/>
            <person name="Van Straalen N."/>
            <person name="Roelofs D."/>
        </authorList>
    </citation>
    <scope>NUCLEOTIDE SEQUENCE [LARGE SCALE GENOMIC DNA]</scope>
    <source>
        <strain evidence="5 6">VU population</strain>
        <tissue evidence="5">Whole body</tissue>
    </source>
</reference>
<dbReference type="PROSITE" id="PS50222">
    <property type="entry name" value="EF_HAND_2"/>
    <property type="match status" value="5"/>
</dbReference>
<dbReference type="FunFam" id="1.10.238.10:FF:000178">
    <property type="entry name" value="Calmodulin-2 A"/>
    <property type="match status" value="1"/>
</dbReference>
<dbReference type="InterPro" id="IPR018247">
    <property type="entry name" value="EF_Hand_1_Ca_BS"/>
</dbReference>
<dbReference type="GO" id="GO:0043226">
    <property type="term" value="C:organelle"/>
    <property type="evidence" value="ECO:0007669"/>
    <property type="project" value="UniProtKB-ARBA"/>
</dbReference>
<comment type="caution">
    <text evidence="5">The sequence shown here is derived from an EMBL/GenBank/DDBJ whole genome shotgun (WGS) entry which is preliminary data.</text>
</comment>
<evidence type="ECO:0000256" key="3">
    <source>
        <dbReference type="SAM" id="MobiDB-lite"/>
    </source>
</evidence>
<protein>
    <submittedName>
        <fullName evidence="5">Calcium-binding protein CML24</fullName>
    </submittedName>
</protein>
<feature type="domain" description="EF-hand" evidence="4">
    <location>
        <begin position="258"/>
        <end position="293"/>
    </location>
</feature>
<evidence type="ECO:0000313" key="6">
    <source>
        <dbReference type="Proteomes" id="UP000198287"/>
    </source>
</evidence>
<dbReference type="OMA" id="INHAEFR"/>
<dbReference type="Gene3D" id="1.10.238.10">
    <property type="entry name" value="EF-hand"/>
    <property type="match status" value="4"/>
</dbReference>
<dbReference type="OrthoDB" id="6572480at2759"/>
<dbReference type="EMBL" id="LNIX01000042">
    <property type="protein sequence ID" value="OXA39011.1"/>
    <property type="molecule type" value="Genomic_DNA"/>
</dbReference>
<feature type="domain" description="EF-hand" evidence="4">
    <location>
        <begin position="336"/>
        <end position="370"/>
    </location>
</feature>
<accession>A0A226D2Y8</accession>